<reference evidence="2" key="1">
    <citation type="submission" date="2018-07" db="EMBL/GenBank/DDBJ databases">
        <authorList>
            <person name="Quirk P.G."/>
            <person name="Krulwich T.A."/>
        </authorList>
    </citation>
    <scope>NUCLEOTIDE SEQUENCE</scope>
</reference>
<organism evidence="2">
    <name type="scientific">Culicoides sonorensis</name>
    <name type="common">Biting midge</name>
    <dbReference type="NCBI Taxonomy" id="179676"/>
    <lineage>
        <taxon>Eukaryota</taxon>
        <taxon>Metazoa</taxon>
        <taxon>Ecdysozoa</taxon>
        <taxon>Arthropoda</taxon>
        <taxon>Hexapoda</taxon>
        <taxon>Insecta</taxon>
        <taxon>Pterygota</taxon>
        <taxon>Neoptera</taxon>
        <taxon>Endopterygota</taxon>
        <taxon>Diptera</taxon>
        <taxon>Nematocera</taxon>
        <taxon>Chironomoidea</taxon>
        <taxon>Ceratopogonidae</taxon>
        <taxon>Ceratopogoninae</taxon>
        <taxon>Culicoides</taxon>
        <taxon>Monoculicoides</taxon>
    </lineage>
</organism>
<proteinExistence type="predicted"/>
<dbReference type="EMBL" id="UFQT01000003">
    <property type="protein sequence ID" value="SSX17137.1"/>
    <property type="molecule type" value="Genomic_DNA"/>
</dbReference>
<name>A0A336LLA9_CULSO</name>
<protein>
    <submittedName>
        <fullName evidence="2">CSON009973 protein</fullName>
    </submittedName>
</protein>
<gene>
    <name evidence="2" type="primary">CSON009973</name>
</gene>
<evidence type="ECO:0000313" key="2">
    <source>
        <dbReference type="EMBL" id="SSX17137.1"/>
    </source>
</evidence>
<evidence type="ECO:0000256" key="1">
    <source>
        <dbReference type="SAM" id="MobiDB-lite"/>
    </source>
</evidence>
<feature type="compositionally biased region" description="Basic and acidic residues" evidence="1">
    <location>
        <begin position="24"/>
        <end position="36"/>
    </location>
</feature>
<feature type="compositionally biased region" description="Polar residues" evidence="1">
    <location>
        <begin position="14"/>
        <end position="23"/>
    </location>
</feature>
<accession>A0A336LLA9</accession>
<dbReference type="AlphaFoldDB" id="A0A336LLA9"/>
<feature type="compositionally biased region" description="Acidic residues" evidence="1">
    <location>
        <begin position="1"/>
        <end position="13"/>
    </location>
</feature>
<sequence>METEEVIVLDSDSENPTNDQTPESPDKKPDETDKMDTSELLNIKNDATFFAWFFQMRKMIFPYCDELESIEYVFIK</sequence>
<feature type="region of interest" description="Disordered" evidence="1">
    <location>
        <begin position="1"/>
        <end position="36"/>
    </location>
</feature>
<dbReference type="VEuPathDB" id="VectorBase:CSON009973"/>